<dbReference type="OrthoDB" id="2371432at2759"/>
<accession>A0A9P6UPX5</accession>
<proteinExistence type="predicted"/>
<dbReference type="Proteomes" id="UP000823405">
    <property type="component" value="Unassembled WGS sequence"/>
</dbReference>
<gene>
    <name evidence="1" type="ORF">BGZ97_009569</name>
</gene>
<keyword evidence="2" id="KW-1185">Reference proteome</keyword>
<reference evidence="1" key="1">
    <citation type="journal article" date="2020" name="Fungal Divers.">
        <title>Resolving the Mortierellaceae phylogeny through synthesis of multi-gene phylogenetics and phylogenomics.</title>
        <authorList>
            <person name="Vandepol N."/>
            <person name="Liber J."/>
            <person name="Desiro A."/>
            <person name="Na H."/>
            <person name="Kennedy M."/>
            <person name="Barry K."/>
            <person name="Grigoriev I.V."/>
            <person name="Miller A.N."/>
            <person name="O'Donnell K."/>
            <person name="Stajich J.E."/>
            <person name="Bonito G."/>
        </authorList>
    </citation>
    <scope>NUCLEOTIDE SEQUENCE</scope>
    <source>
        <strain evidence="1">NVP60</strain>
    </source>
</reference>
<protein>
    <submittedName>
        <fullName evidence="1">Uncharacterized protein</fullName>
    </submittedName>
</protein>
<evidence type="ECO:0000313" key="1">
    <source>
        <dbReference type="EMBL" id="KAG0314168.1"/>
    </source>
</evidence>
<evidence type="ECO:0000313" key="2">
    <source>
        <dbReference type="Proteomes" id="UP000823405"/>
    </source>
</evidence>
<dbReference type="EMBL" id="JAAAIN010000463">
    <property type="protein sequence ID" value="KAG0314168.1"/>
    <property type="molecule type" value="Genomic_DNA"/>
</dbReference>
<comment type="caution">
    <text evidence="1">The sequence shown here is derived from an EMBL/GenBank/DDBJ whole genome shotgun (WGS) entry which is preliminary data.</text>
</comment>
<organism evidence="1 2">
    <name type="scientific">Linnemannia gamsii</name>
    <dbReference type="NCBI Taxonomy" id="64522"/>
    <lineage>
        <taxon>Eukaryota</taxon>
        <taxon>Fungi</taxon>
        <taxon>Fungi incertae sedis</taxon>
        <taxon>Mucoromycota</taxon>
        <taxon>Mortierellomycotina</taxon>
        <taxon>Mortierellomycetes</taxon>
        <taxon>Mortierellales</taxon>
        <taxon>Mortierellaceae</taxon>
        <taxon>Linnemannia</taxon>
    </lineage>
</organism>
<sequence>MLPYGDSAPTKDITISGIGVSTTITLGGLDGFKALEVVGGSGSALTLNLNFKNPSPELTMRFGDVTFQAVDSAGITVGTILLPDWTVRPGADNPVTAVLTGDDGLSEIVSTFGDYGRHGSSKNLGVVGALAGVKIDLAIPADHEA</sequence>
<name>A0A9P6UPX5_9FUNG</name>
<dbReference type="AlphaFoldDB" id="A0A9P6UPX5"/>